<dbReference type="FunCoup" id="A0A165E1Q0">
    <property type="interactions" value="374"/>
</dbReference>
<dbReference type="SUPFAM" id="SSF55979">
    <property type="entry name" value="DNA clamp"/>
    <property type="match status" value="1"/>
</dbReference>
<evidence type="ECO:0000256" key="5">
    <source>
        <dbReference type="SAM" id="MobiDB-lite"/>
    </source>
</evidence>
<keyword evidence="3" id="KW-0539">Nucleus</keyword>
<dbReference type="PANTHER" id="PTHR12900">
    <property type="entry name" value="MITOTIC AND DNA DAMAGE CHECKPOINT PROTEIN HUS1"/>
    <property type="match status" value="1"/>
</dbReference>
<dbReference type="GO" id="GO:0044778">
    <property type="term" value="P:meiotic DNA integrity checkpoint signaling"/>
    <property type="evidence" value="ECO:0007669"/>
    <property type="project" value="TreeGrafter"/>
</dbReference>
<evidence type="ECO:0000256" key="3">
    <source>
        <dbReference type="ARBA" id="ARBA00023242"/>
    </source>
</evidence>
<evidence type="ECO:0000313" key="6">
    <source>
        <dbReference type="EMBL" id="KZT06077.1"/>
    </source>
</evidence>
<dbReference type="Gene3D" id="3.70.10.10">
    <property type="match status" value="1"/>
</dbReference>
<dbReference type="InterPro" id="IPR007150">
    <property type="entry name" value="HUS1/Mec3"/>
</dbReference>
<dbReference type="OrthoDB" id="337750at2759"/>
<comment type="subcellular location">
    <subcellularLocation>
        <location evidence="1">Nucleus</location>
    </subcellularLocation>
</comment>
<dbReference type="GeneID" id="63821510"/>
<keyword evidence="7" id="KW-1185">Reference proteome</keyword>
<dbReference type="InParanoid" id="A0A165E1Q0"/>
<dbReference type="GO" id="GO:0033314">
    <property type="term" value="P:mitotic DNA replication checkpoint signaling"/>
    <property type="evidence" value="ECO:0007669"/>
    <property type="project" value="TreeGrafter"/>
</dbReference>
<dbReference type="GO" id="GO:0031573">
    <property type="term" value="P:mitotic intra-S DNA damage checkpoint signaling"/>
    <property type="evidence" value="ECO:0007669"/>
    <property type="project" value="TreeGrafter"/>
</dbReference>
<dbReference type="EMBL" id="KV427626">
    <property type="protein sequence ID" value="KZT06077.1"/>
    <property type="molecule type" value="Genomic_DNA"/>
</dbReference>
<name>A0A165E1Q0_9APHY</name>
<organism evidence="6 7">
    <name type="scientific">Laetiporus sulphureus 93-53</name>
    <dbReference type="NCBI Taxonomy" id="1314785"/>
    <lineage>
        <taxon>Eukaryota</taxon>
        <taxon>Fungi</taxon>
        <taxon>Dikarya</taxon>
        <taxon>Basidiomycota</taxon>
        <taxon>Agaricomycotina</taxon>
        <taxon>Agaricomycetes</taxon>
        <taxon>Polyporales</taxon>
        <taxon>Laetiporus</taxon>
    </lineage>
</organism>
<dbReference type="Proteomes" id="UP000076871">
    <property type="component" value="Unassembled WGS sequence"/>
</dbReference>
<evidence type="ECO:0000256" key="4">
    <source>
        <dbReference type="PIRNR" id="PIRNR011312"/>
    </source>
</evidence>
<dbReference type="PIRSF" id="PIRSF011312">
    <property type="entry name" value="Cell_cycle_HUS1"/>
    <property type="match status" value="1"/>
</dbReference>
<dbReference type="GO" id="GO:0000723">
    <property type="term" value="P:telomere maintenance"/>
    <property type="evidence" value="ECO:0007669"/>
    <property type="project" value="TreeGrafter"/>
</dbReference>
<feature type="region of interest" description="Disordered" evidence="5">
    <location>
        <begin position="214"/>
        <end position="237"/>
    </location>
</feature>
<dbReference type="AlphaFoldDB" id="A0A165E1Q0"/>
<dbReference type="PANTHER" id="PTHR12900:SF0">
    <property type="entry name" value="CHECKPOINT PROTEIN"/>
    <property type="match status" value="1"/>
</dbReference>
<dbReference type="Pfam" id="PF04005">
    <property type="entry name" value="Hus1"/>
    <property type="match status" value="1"/>
</dbReference>
<dbReference type="InterPro" id="IPR016580">
    <property type="entry name" value="HUS1"/>
</dbReference>
<dbReference type="GO" id="GO:0005730">
    <property type="term" value="C:nucleolus"/>
    <property type="evidence" value="ECO:0007669"/>
    <property type="project" value="InterPro"/>
</dbReference>
<sequence length="304" mass="33740">MRFRANIENVTTFYRIAQTIERLQKRCIIKFTENEMHIICNSDASEGSIQVWSQIKVPSLFTDYRIQSNANNEISLNLSTEALSSALRSASSPASTSFASDSEVVMKLAKKNDQAVLSFEISGRTRLDKRIRVAHDVRIEVMKPQDTARLKEPMCPEPEVHILLPPLAKLRTVVERMRPLAADVIAMRASGSGCLQLCAHTDNARVDVSWKNLTNPKMTQDGSSQDPRSSFADDDAERRDPTRMYGVVVSLKSLSKFLGSHIVSTTTIACICQGHCIILYVYIGEIADAGGVLTFYIPAIIDDA</sequence>
<dbReference type="RefSeq" id="XP_040763817.1">
    <property type="nucleotide sequence ID" value="XM_040904480.1"/>
</dbReference>
<dbReference type="STRING" id="1314785.A0A165E1Q0"/>
<feature type="compositionally biased region" description="Polar residues" evidence="5">
    <location>
        <begin position="214"/>
        <end position="228"/>
    </location>
</feature>
<protein>
    <recommendedName>
        <fullName evidence="4">Checkpoint protein</fullName>
    </recommendedName>
</protein>
<evidence type="ECO:0000256" key="2">
    <source>
        <dbReference type="ARBA" id="ARBA00005563"/>
    </source>
</evidence>
<accession>A0A165E1Q0</accession>
<reference evidence="6 7" key="1">
    <citation type="journal article" date="2016" name="Mol. Biol. Evol.">
        <title>Comparative Genomics of Early-Diverging Mushroom-Forming Fungi Provides Insights into the Origins of Lignocellulose Decay Capabilities.</title>
        <authorList>
            <person name="Nagy L.G."/>
            <person name="Riley R."/>
            <person name="Tritt A."/>
            <person name="Adam C."/>
            <person name="Daum C."/>
            <person name="Floudas D."/>
            <person name="Sun H."/>
            <person name="Yadav J.S."/>
            <person name="Pangilinan J."/>
            <person name="Larsson K.H."/>
            <person name="Matsuura K."/>
            <person name="Barry K."/>
            <person name="Labutti K."/>
            <person name="Kuo R."/>
            <person name="Ohm R.A."/>
            <person name="Bhattacharya S.S."/>
            <person name="Shirouzu T."/>
            <person name="Yoshinaga Y."/>
            <person name="Martin F.M."/>
            <person name="Grigoriev I.V."/>
            <person name="Hibbett D.S."/>
        </authorList>
    </citation>
    <scope>NUCLEOTIDE SEQUENCE [LARGE SCALE GENOMIC DNA]</scope>
    <source>
        <strain evidence="6 7">93-53</strain>
    </source>
</reference>
<dbReference type="InterPro" id="IPR046938">
    <property type="entry name" value="DNA_clamp_sf"/>
</dbReference>
<evidence type="ECO:0000256" key="1">
    <source>
        <dbReference type="ARBA" id="ARBA00004123"/>
    </source>
</evidence>
<dbReference type="GO" id="GO:0030896">
    <property type="term" value="C:checkpoint clamp complex"/>
    <property type="evidence" value="ECO:0007669"/>
    <property type="project" value="InterPro"/>
</dbReference>
<dbReference type="GO" id="GO:0000724">
    <property type="term" value="P:double-strand break repair via homologous recombination"/>
    <property type="evidence" value="ECO:0007669"/>
    <property type="project" value="TreeGrafter"/>
</dbReference>
<proteinExistence type="inferred from homology"/>
<gene>
    <name evidence="6" type="ORF">LAESUDRAFT_654397</name>
</gene>
<evidence type="ECO:0000313" key="7">
    <source>
        <dbReference type="Proteomes" id="UP000076871"/>
    </source>
</evidence>
<comment type="similarity">
    <text evidence="2 4">Belongs to the HUS1 family.</text>
</comment>
<dbReference type="GO" id="GO:0006289">
    <property type="term" value="P:nucleotide-excision repair"/>
    <property type="evidence" value="ECO:0007669"/>
    <property type="project" value="TreeGrafter"/>
</dbReference>
<dbReference type="GO" id="GO:0035861">
    <property type="term" value="C:site of double-strand break"/>
    <property type="evidence" value="ECO:0007669"/>
    <property type="project" value="TreeGrafter"/>
</dbReference>